<proteinExistence type="predicted"/>
<dbReference type="Proteomes" id="UP000249794">
    <property type="component" value="Unassembled WGS sequence"/>
</dbReference>
<sequence length="420" mass="43317">MALPSRLKSALRPVIRATKLTGPTTVGVLISVGAHVLLLAFGPRTAFSFKALTQAAQAADAQETIVPLVQLSPAEQNRLPNFAQPQLPSNLNGLSSLSLPPGLPLVPNTKIPTAQSRPLTGSQFTSRPLPGSSITSDQLRQLEAGRLSQGFKIGTTFPGLSPGGRTSSALGLGNRQSVEIPVSPPMPPASIAPTAPANASPTPLANGSGPAAPSAIDLLPQFEPNQNTISFGDAVARANDQPNAGANPPDIGDRIPASGSPNAAQTPAGNSDDNSSAIARVPAQGNFSQLAQDFVYNSADVSEDAAQKNAAEWLQTTAEGKGENIAQASADLGIDSGFIKVCQENPPVNALIGVVVNPDGTQTDLTLLKRTGYPILDRQAINAVSYADLDTAAVPTQYQVNINVDYSPQGCVENLPDADN</sequence>
<evidence type="ECO:0000256" key="2">
    <source>
        <dbReference type="ARBA" id="ARBA00022692"/>
    </source>
</evidence>
<comment type="caution">
    <text evidence="8">The sequence shown here is derived from an EMBL/GenBank/DDBJ whole genome shotgun (WGS) entry which is preliminary data.</text>
</comment>
<feature type="domain" description="TonB C-terminal" evidence="7">
    <location>
        <begin position="352"/>
        <end position="406"/>
    </location>
</feature>
<gene>
    <name evidence="8" type="ORF">DCF15_09950</name>
</gene>
<dbReference type="AlphaFoldDB" id="A0A2W4XER3"/>
<evidence type="ECO:0000256" key="3">
    <source>
        <dbReference type="ARBA" id="ARBA00022989"/>
    </source>
</evidence>
<keyword evidence="3 6" id="KW-1133">Transmembrane helix</keyword>
<dbReference type="EMBL" id="QBMP01000087">
    <property type="protein sequence ID" value="PZO55750.1"/>
    <property type="molecule type" value="Genomic_DNA"/>
</dbReference>
<feature type="region of interest" description="Disordered" evidence="5">
    <location>
        <begin position="177"/>
        <end position="217"/>
    </location>
</feature>
<protein>
    <recommendedName>
        <fullName evidence="7">TonB C-terminal domain-containing protein</fullName>
    </recommendedName>
</protein>
<dbReference type="InterPro" id="IPR006260">
    <property type="entry name" value="TonB/TolA_C"/>
</dbReference>
<feature type="region of interest" description="Disordered" evidence="5">
    <location>
        <begin position="238"/>
        <end position="277"/>
    </location>
</feature>
<evidence type="ECO:0000256" key="5">
    <source>
        <dbReference type="SAM" id="MobiDB-lite"/>
    </source>
</evidence>
<dbReference type="GO" id="GO:0016020">
    <property type="term" value="C:membrane"/>
    <property type="evidence" value="ECO:0007669"/>
    <property type="project" value="UniProtKB-SubCell"/>
</dbReference>
<evidence type="ECO:0000256" key="6">
    <source>
        <dbReference type="SAM" id="Phobius"/>
    </source>
</evidence>
<dbReference type="Pfam" id="PF03544">
    <property type="entry name" value="TonB_C"/>
    <property type="match status" value="1"/>
</dbReference>
<organism evidence="8 9">
    <name type="scientific">Phormidesmis priestleyi</name>
    <dbReference type="NCBI Taxonomy" id="268141"/>
    <lineage>
        <taxon>Bacteria</taxon>
        <taxon>Bacillati</taxon>
        <taxon>Cyanobacteriota</taxon>
        <taxon>Cyanophyceae</taxon>
        <taxon>Leptolyngbyales</taxon>
        <taxon>Leptolyngbyaceae</taxon>
        <taxon>Phormidesmis</taxon>
    </lineage>
</organism>
<evidence type="ECO:0000313" key="8">
    <source>
        <dbReference type="EMBL" id="PZO55750.1"/>
    </source>
</evidence>
<dbReference type="InterPro" id="IPR037682">
    <property type="entry name" value="TonB_C"/>
</dbReference>
<reference evidence="9" key="1">
    <citation type="submission" date="2018-04" db="EMBL/GenBank/DDBJ databases">
        <authorList>
            <person name="Cornet L."/>
        </authorList>
    </citation>
    <scope>NUCLEOTIDE SEQUENCE [LARGE SCALE GENOMIC DNA]</scope>
</reference>
<evidence type="ECO:0000256" key="4">
    <source>
        <dbReference type="ARBA" id="ARBA00023136"/>
    </source>
</evidence>
<feature type="compositionally biased region" description="Polar residues" evidence="5">
    <location>
        <begin position="259"/>
        <end position="277"/>
    </location>
</feature>
<comment type="subcellular location">
    <subcellularLocation>
        <location evidence="1">Membrane</location>
        <topology evidence="1">Single-pass membrane protein</topology>
    </subcellularLocation>
</comment>
<evidence type="ECO:0000256" key="1">
    <source>
        <dbReference type="ARBA" id="ARBA00004167"/>
    </source>
</evidence>
<keyword evidence="2 6" id="KW-0812">Transmembrane</keyword>
<feature type="compositionally biased region" description="Polar residues" evidence="5">
    <location>
        <begin position="110"/>
        <end position="136"/>
    </location>
</feature>
<name>A0A2W4XER3_9CYAN</name>
<evidence type="ECO:0000259" key="7">
    <source>
        <dbReference type="Pfam" id="PF03544"/>
    </source>
</evidence>
<reference evidence="8 9" key="2">
    <citation type="submission" date="2018-06" db="EMBL/GenBank/DDBJ databases">
        <title>Metagenomic assembly of (sub)arctic Cyanobacteria and their associated microbiome from non-axenic cultures.</title>
        <authorList>
            <person name="Baurain D."/>
        </authorList>
    </citation>
    <scope>NUCLEOTIDE SEQUENCE [LARGE SCALE GENOMIC DNA]</scope>
    <source>
        <strain evidence="8">ULC027bin1</strain>
    </source>
</reference>
<dbReference type="NCBIfam" id="TIGR01352">
    <property type="entry name" value="tonB_Cterm"/>
    <property type="match status" value="1"/>
</dbReference>
<dbReference type="Gene3D" id="3.30.1150.10">
    <property type="match status" value="1"/>
</dbReference>
<feature type="region of interest" description="Disordered" evidence="5">
    <location>
        <begin position="106"/>
        <end position="136"/>
    </location>
</feature>
<keyword evidence="4 6" id="KW-0472">Membrane</keyword>
<feature type="compositionally biased region" description="Low complexity" evidence="5">
    <location>
        <begin position="191"/>
        <end position="205"/>
    </location>
</feature>
<accession>A0A2W4XER3</accession>
<feature type="transmembrane region" description="Helical" evidence="6">
    <location>
        <begin position="20"/>
        <end position="41"/>
    </location>
</feature>
<dbReference type="GO" id="GO:0055085">
    <property type="term" value="P:transmembrane transport"/>
    <property type="evidence" value="ECO:0007669"/>
    <property type="project" value="InterPro"/>
</dbReference>
<dbReference type="SUPFAM" id="SSF74653">
    <property type="entry name" value="TolA/TonB C-terminal domain"/>
    <property type="match status" value="1"/>
</dbReference>
<evidence type="ECO:0000313" key="9">
    <source>
        <dbReference type="Proteomes" id="UP000249794"/>
    </source>
</evidence>